<comment type="subcellular location">
    <subcellularLocation>
        <location evidence="1">Membrane</location>
        <topology evidence="1">Multi-pass membrane protein</topology>
    </subcellularLocation>
</comment>
<evidence type="ECO:0000313" key="7">
    <source>
        <dbReference type="EMBL" id="RXJ54430.1"/>
    </source>
</evidence>
<comment type="caution">
    <text evidence="7">The sequence shown here is derived from an EMBL/GenBank/DDBJ whole genome shotgun (WGS) entry which is preliminary data.</text>
</comment>
<dbReference type="Proteomes" id="UP000290657">
    <property type="component" value="Unassembled WGS sequence"/>
</dbReference>
<evidence type="ECO:0000259" key="6">
    <source>
        <dbReference type="Pfam" id="PF04932"/>
    </source>
</evidence>
<evidence type="ECO:0000256" key="1">
    <source>
        <dbReference type="ARBA" id="ARBA00004141"/>
    </source>
</evidence>
<feature type="transmembrane region" description="Helical" evidence="5">
    <location>
        <begin position="218"/>
        <end position="234"/>
    </location>
</feature>
<feature type="transmembrane region" description="Helical" evidence="5">
    <location>
        <begin position="375"/>
        <end position="394"/>
    </location>
</feature>
<dbReference type="Pfam" id="PF04932">
    <property type="entry name" value="Wzy_C"/>
    <property type="match status" value="1"/>
</dbReference>
<evidence type="ECO:0000256" key="5">
    <source>
        <dbReference type="SAM" id="Phobius"/>
    </source>
</evidence>
<sequence>MIEILKTPSQIVQNKITLWLNHLLVLYTFLISINNNAKSSLFFVILVLFLYRRDYIKYTKEVFSNKIVQACLLFYAINAFGMLYTDNIEYGNDHMDRVKYLLFPLIFLSFLDIRFVKRIIAACILGMFVSISFSYLVHLGIFPYELSIGKYEIWKTFAYSPAPFLSHGEHGVGIALVIAFLFYYILNIKDNFVWNKVIATSMILIALINMSFIASRTGYMTLIGVIVITVLLTYKENIKYLVISLFLFFIACFLLYSFSTTVNLRVDRAIDNFEKGMTSKKFYENGSTAQRIGLTLYSMEVIKENPIFGVGTGDHMDELRKRIPEEEKRLREISKPHNLYVQIPMQIGIFGSLSFIYLIYIIYSYKNTTREKKDILIIMTTAVLVFMAGGMLYGTFELPLFMVIITAMIATKTQNIEVKPIDRYLMLKYLGWIVLFLIIGITR</sequence>
<dbReference type="AlphaFoldDB" id="A0A4Q0XMP4"/>
<feature type="transmembrane region" description="Helical" evidence="5">
    <location>
        <begin position="97"/>
        <end position="113"/>
    </location>
</feature>
<dbReference type="PANTHER" id="PTHR37422">
    <property type="entry name" value="TEICHURONIC ACID BIOSYNTHESIS PROTEIN TUAE"/>
    <property type="match status" value="1"/>
</dbReference>
<feature type="transmembrane region" description="Helical" evidence="5">
    <location>
        <begin position="120"/>
        <end position="144"/>
    </location>
</feature>
<dbReference type="InterPro" id="IPR007016">
    <property type="entry name" value="O-antigen_ligase-rel_domated"/>
</dbReference>
<organism evidence="7 8">
    <name type="scientific">Candidatus Marinarcus aquaticus</name>
    <dbReference type="NCBI Taxonomy" id="2044504"/>
    <lineage>
        <taxon>Bacteria</taxon>
        <taxon>Pseudomonadati</taxon>
        <taxon>Campylobacterota</taxon>
        <taxon>Epsilonproteobacteria</taxon>
        <taxon>Campylobacterales</taxon>
        <taxon>Arcobacteraceae</taxon>
        <taxon>Candidatus Marinarcus</taxon>
    </lineage>
</organism>
<feature type="transmembrane region" description="Helical" evidence="5">
    <location>
        <begin position="425"/>
        <end position="442"/>
    </location>
</feature>
<protein>
    <submittedName>
        <fullName evidence="7">Polymerase</fullName>
    </submittedName>
</protein>
<dbReference type="RefSeq" id="WP_128997020.1">
    <property type="nucleotide sequence ID" value="NZ_PDKN01000010.1"/>
</dbReference>
<feature type="domain" description="O-antigen ligase-related" evidence="6">
    <location>
        <begin position="203"/>
        <end position="356"/>
    </location>
</feature>
<proteinExistence type="predicted"/>
<dbReference type="EMBL" id="PDKN01000010">
    <property type="protein sequence ID" value="RXJ54430.1"/>
    <property type="molecule type" value="Genomic_DNA"/>
</dbReference>
<accession>A0A4Q0XMP4</accession>
<dbReference type="GO" id="GO:0016020">
    <property type="term" value="C:membrane"/>
    <property type="evidence" value="ECO:0007669"/>
    <property type="project" value="UniProtKB-SubCell"/>
</dbReference>
<keyword evidence="4 5" id="KW-0472">Membrane</keyword>
<keyword evidence="3 5" id="KW-1133">Transmembrane helix</keyword>
<feature type="transmembrane region" description="Helical" evidence="5">
    <location>
        <begin position="193"/>
        <end position="212"/>
    </location>
</feature>
<dbReference type="InterPro" id="IPR051533">
    <property type="entry name" value="WaaL-like"/>
</dbReference>
<dbReference type="PANTHER" id="PTHR37422:SF13">
    <property type="entry name" value="LIPOPOLYSACCHARIDE BIOSYNTHESIS PROTEIN PA4999-RELATED"/>
    <property type="match status" value="1"/>
</dbReference>
<feature type="transmembrane region" description="Helical" evidence="5">
    <location>
        <begin position="241"/>
        <end position="258"/>
    </location>
</feature>
<feature type="transmembrane region" description="Helical" evidence="5">
    <location>
        <begin position="24"/>
        <end position="51"/>
    </location>
</feature>
<feature type="transmembrane region" description="Helical" evidence="5">
    <location>
        <begin position="63"/>
        <end position="85"/>
    </location>
</feature>
<feature type="transmembrane region" description="Helical" evidence="5">
    <location>
        <begin position="343"/>
        <end position="363"/>
    </location>
</feature>
<dbReference type="OrthoDB" id="5292786at2"/>
<keyword evidence="8" id="KW-1185">Reference proteome</keyword>
<evidence type="ECO:0000256" key="3">
    <source>
        <dbReference type="ARBA" id="ARBA00022989"/>
    </source>
</evidence>
<name>A0A4Q0XMP4_9BACT</name>
<feature type="transmembrane region" description="Helical" evidence="5">
    <location>
        <begin position="164"/>
        <end position="186"/>
    </location>
</feature>
<evidence type="ECO:0000256" key="4">
    <source>
        <dbReference type="ARBA" id="ARBA00023136"/>
    </source>
</evidence>
<evidence type="ECO:0000256" key="2">
    <source>
        <dbReference type="ARBA" id="ARBA00022692"/>
    </source>
</evidence>
<reference evidence="7 8" key="1">
    <citation type="submission" date="2017-10" db="EMBL/GenBank/DDBJ databases">
        <title>Genomics of the genus Arcobacter.</title>
        <authorList>
            <person name="Perez-Cataluna A."/>
            <person name="Figueras M.J."/>
        </authorList>
    </citation>
    <scope>NUCLEOTIDE SEQUENCE [LARGE SCALE GENOMIC DNA]</scope>
    <source>
        <strain evidence="7 8">CECT 8987</strain>
    </source>
</reference>
<gene>
    <name evidence="7" type="ORF">CRV04_11595</name>
</gene>
<keyword evidence="2 5" id="KW-0812">Transmembrane</keyword>
<evidence type="ECO:0000313" key="8">
    <source>
        <dbReference type="Proteomes" id="UP000290657"/>
    </source>
</evidence>